<keyword evidence="8" id="KW-0256">Endoplasmic reticulum</keyword>
<evidence type="ECO:0000256" key="12">
    <source>
        <dbReference type="ARBA" id="ARBA00030745"/>
    </source>
</evidence>
<dbReference type="Pfam" id="PF00534">
    <property type="entry name" value="Glycos_transf_1"/>
    <property type="match status" value="1"/>
</dbReference>
<evidence type="ECO:0000256" key="9">
    <source>
        <dbReference type="ARBA" id="ARBA00022989"/>
    </source>
</evidence>
<dbReference type="AlphaFoldDB" id="A0A642V6X8"/>
<dbReference type="GO" id="GO:0005789">
    <property type="term" value="C:endoplasmic reticulum membrane"/>
    <property type="evidence" value="ECO:0007669"/>
    <property type="project" value="UniProtKB-SubCell"/>
</dbReference>
<dbReference type="Proteomes" id="UP000761534">
    <property type="component" value="Unassembled WGS sequence"/>
</dbReference>
<feature type="transmembrane region" description="Helical" evidence="17">
    <location>
        <begin position="32"/>
        <end position="54"/>
    </location>
</feature>
<reference evidence="20" key="1">
    <citation type="journal article" date="2019" name="G3 (Bethesda)">
        <title>Genome Assemblies of Two Rare Opportunistic Yeast Pathogens: Diutina rugosa (syn. Candida rugosa) and Trichomonascus ciferrii (syn. Candida ciferrii).</title>
        <authorList>
            <person name="Mixao V."/>
            <person name="Saus E."/>
            <person name="Hansen A.P."/>
            <person name="Lass-Florl C."/>
            <person name="Gabaldon T."/>
        </authorList>
    </citation>
    <scope>NUCLEOTIDE SEQUENCE</scope>
    <source>
        <strain evidence="20">CBS 4856</strain>
    </source>
</reference>
<comment type="subcellular location">
    <subcellularLocation>
        <location evidence="1">Endoplasmic reticulum membrane</location>
        <topology evidence="1">Single-pass membrane protein</topology>
    </subcellularLocation>
</comment>
<evidence type="ECO:0000256" key="8">
    <source>
        <dbReference type="ARBA" id="ARBA00022824"/>
    </source>
</evidence>
<evidence type="ECO:0000256" key="14">
    <source>
        <dbReference type="ARBA" id="ARBA00031566"/>
    </source>
</evidence>
<evidence type="ECO:0000256" key="16">
    <source>
        <dbReference type="ARBA" id="ARBA00045071"/>
    </source>
</evidence>
<evidence type="ECO:0000256" key="3">
    <source>
        <dbReference type="ARBA" id="ARBA00012611"/>
    </source>
</evidence>
<dbReference type="InterPro" id="IPR028098">
    <property type="entry name" value="Glyco_trans_4-like_N"/>
</dbReference>
<comment type="caution">
    <text evidence="20">The sequence shown here is derived from an EMBL/GenBank/DDBJ whole genome shotgun (WGS) entry which is preliminary data.</text>
</comment>
<dbReference type="Gene3D" id="3.40.50.2000">
    <property type="entry name" value="Glycogen Phosphorylase B"/>
    <property type="match status" value="2"/>
</dbReference>
<keyword evidence="10 17" id="KW-0472">Membrane</keyword>
<protein>
    <recommendedName>
        <fullName evidence="4">Chitobiosyldiphosphodolichol beta-mannosyltransferase</fullName>
        <ecNumber evidence="3">2.4.1.142</ecNumber>
    </recommendedName>
    <alternativeName>
        <fullName evidence="12">Asparagine-linked glycosylation protein 1</fullName>
    </alternativeName>
    <alternativeName>
        <fullName evidence="14">Beta-1,4-mannosyltransferase</fullName>
    </alternativeName>
    <alternativeName>
        <fullName evidence="15">GDP-Man:GlcNAc2-PP-dolichol mannosyltransferase</fullName>
    </alternativeName>
    <alternativeName>
        <fullName evidence="13">GDP-mannose-dolichol diphosphochitobiose mannosyltransferase</fullName>
    </alternativeName>
</protein>
<evidence type="ECO:0000256" key="7">
    <source>
        <dbReference type="ARBA" id="ARBA00022692"/>
    </source>
</evidence>
<dbReference type="EMBL" id="SWFS01000163">
    <property type="protein sequence ID" value="KAA8915471.1"/>
    <property type="molecule type" value="Genomic_DNA"/>
</dbReference>
<gene>
    <name evidence="20" type="ORF">TRICI_002392</name>
</gene>
<feature type="domain" description="Glycosyl transferase family 1" evidence="18">
    <location>
        <begin position="288"/>
        <end position="448"/>
    </location>
</feature>
<dbReference type="EC" id="2.4.1.142" evidence="3"/>
<dbReference type="SUPFAM" id="SSF53756">
    <property type="entry name" value="UDP-Glycosyltransferase/glycogen phosphorylase"/>
    <property type="match status" value="1"/>
</dbReference>
<dbReference type="PANTHER" id="PTHR13036:SF0">
    <property type="entry name" value="CHITOBIOSYLDIPHOSPHODOLICHOL BETA-MANNOSYLTRANSFERASE"/>
    <property type="match status" value="1"/>
</dbReference>
<dbReference type="UniPathway" id="UPA00378"/>
<feature type="domain" description="Glycosyltransferase subfamily 4-like N-terminal" evidence="19">
    <location>
        <begin position="87"/>
        <end position="253"/>
    </location>
</feature>
<keyword evidence="21" id="KW-1185">Reference proteome</keyword>
<keyword evidence="7 17" id="KW-0812">Transmembrane</keyword>
<comment type="function">
    <text evidence="11">Participates in the formation of the lipid-linked precursor oligosaccharide for N-glycosylation. Involved in assembling the dolichol-pyrophosphate-GlcNAc(2)-Man(5) intermediate on the cytoplasmic surface of the ER.</text>
</comment>
<evidence type="ECO:0000256" key="5">
    <source>
        <dbReference type="ARBA" id="ARBA00022676"/>
    </source>
</evidence>
<evidence type="ECO:0000313" key="20">
    <source>
        <dbReference type="EMBL" id="KAA8915471.1"/>
    </source>
</evidence>
<proteinExistence type="predicted"/>
<evidence type="ECO:0000259" key="19">
    <source>
        <dbReference type="Pfam" id="PF13579"/>
    </source>
</evidence>
<dbReference type="Pfam" id="PF13579">
    <property type="entry name" value="Glyco_trans_4_4"/>
    <property type="match status" value="1"/>
</dbReference>
<evidence type="ECO:0000256" key="6">
    <source>
        <dbReference type="ARBA" id="ARBA00022679"/>
    </source>
</evidence>
<evidence type="ECO:0000256" key="1">
    <source>
        <dbReference type="ARBA" id="ARBA00004389"/>
    </source>
</evidence>
<comment type="pathway">
    <text evidence="2">Protein modification; protein glycosylation.</text>
</comment>
<name>A0A642V6X8_9ASCO</name>
<dbReference type="VEuPathDB" id="FungiDB:TRICI_002392"/>
<dbReference type="InterPro" id="IPR001296">
    <property type="entry name" value="Glyco_trans_1"/>
</dbReference>
<keyword evidence="5" id="KW-0328">Glycosyltransferase</keyword>
<evidence type="ECO:0000256" key="2">
    <source>
        <dbReference type="ARBA" id="ARBA00004922"/>
    </source>
</evidence>
<dbReference type="GO" id="GO:0004578">
    <property type="term" value="F:chitobiosyldiphosphodolichol beta-mannosyltransferase activity"/>
    <property type="evidence" value="ECO:0007669"/>
    <property type="project" value="UniProtKB-EC"/>
</dbReference>
<comment type="catalytic activity">
    <reaction evidence="16">
        <text>an N,N'-diacetylchitobiosyl-diphospho-di-trans,poly-cis-dolichol + GDP-alpha-D-mannose = a beta-D-Man-(1-&gt;4)-beta-D-GlcNAc-(1-&gt;4)-alpha-D-GlcNAc-diphospho-di-trans,poly-cis-dolichol + GDP + H(+)</text>
        <dbReference type="Rhea" id="RHEA:13865"/>
        <dbReference type="Rhea" id="RHEA-COMP:19510"/>
        <dbReference type="Rhea" id="RHEA-COMP:19511"/>
        <dbReference type="ChEBI" id="CHEBI:15378"/>
        <dbReference type="ChEBI" id="CHEBI:57269"/>
        <dbReference type="ChEBI" id="CHEBI:57527"/>
        <dbReference type="ChEBI" id="CHEBI:58189"/>
        <dbReference type="ChEBI" id="CHEBI:58472"/>
        <dbReference type="EC" id="2.4.1.142"/>
    </reaction>
    <physiologicalReaction direction="left-to-right" evidence="16">
        <dbReference type="Rhea" id="RHEA:13866"/>
    </physiologicalReaction>
</comment>
<accession>A0A642V6X8</accession>
<evidence type="ECO:0000256" key="11">
    <source>
        <dbReference type="ARBA" id="ARBA00024899"/>
    </source>
</evidence>
<evidence type="ECO:0000256" key="4">
    <source>
        <dbReference type="ARBA" id="ARBA00015841"/>
    </source>
</evidence>
<sequence length="485" mass="55501">MREMRDRGCEELEGKEGLLGDGKLRTDGRMDLTYYFVGFLIVIYLLVPTFLYLVTPNPPDESDLYKRRRVIVLVLGDLNRSPRMNYHAKSLAQLGYHVDLCGYNSADEEHEYVKPHELVQLHAIPEIKNRLNLPFLLFAVHKVILQHYYLYRLLKELKGADFLLVQNPPSVPVLGVVRFYILFVSQHTKLVIDWHNLGYSILALKLGNRHPFVWLYRWYEKILGRRAFAHLTVTVTMAKELRSQFGMDARRIIPLHDRPAEQFQVISSEKRGEVIKELESRYSQFRVHDDELVVVTSTSYTPDEDLGMLLDALKTYDKQSPPLKKLRVIITGKGPMYSEVSQRIGQLELARVSIHQLWLSNDDYPKILGIADLGVSLHTSSSGWDLPMKVVDMFGCGVPVIALKFEALHELVKDLKNGLTVTDSDTLVGALQDLTSNPKSLAQIQKGALEESKLRWAKNWSTKVGPLFLMNNLLRPKPEHSSDSE</sequence>
<keyword evidence="9 17" id="KW-1133">Transmembrane helix</keyword>
<dbReference type="InterPro" id="IPR026051">
    <property type="entry name" value="ALG1-like"/>
</dbReference>
<dbReference type="PANTHER" id="PTHR13036">
    <property type="entry name" value="BETA1,4 MANNOSYLTRANSFERASE"/>
    <property type="match status" value="1"/>
</dbReference>
<evidence type="ECO:0000256" key="17">
    <source>
        <dbReference type="SAM" id="Phobius"/>
    </source>
</evidence>
<evidence type="ECO:0000259" key="18">
    <source>
        <dbReference type="Pfam" id="PF00534"/>
    </source>
</evidence>
<evidence type="ECO:0000256" key="10">
    <source>
        <dbReference type="ARBA" id="ARBA00023136"/>
    </source>
</evidence>
<evidence type="ECO:0000256" key="15">
    <source>
        <dbReference type="ARBA" id="ARBA00033088"/>
    </source>
</evidence>
<evidence type="ECO:0000256" key="13">
    <source>
        <dbReference type="ARBA" id="ARBA00031434"/>
    </source>
</evidence>
<evidence type="ECO:0000313" key="21">
    <source>
        <dbReference type="Proteomes" id="UP000761534"/>
    </source>
</evidence>
<dbReference type="OrthoDB" id="614844at2759"/>
<keyword evidence="6" id="KW-0808">Transferase</keyword>
<organism evidence="20 21">
    <name type="scientific">Trichomonascus ciferrii</name>
    <dbReference type="NCBI Taxonomy" id="44093"/>
    <lineage>
        <taxon>Eukaryota</taxon>
        <taxon>Fungi</taxon>
        <taxon>Dikarya</taxon>
        <taxon>Ascomycota</taxon>
        <taxon>Saccharomycotina</taxon>
        <taxon>Dipodascomycetes</taxon>
        <taxon>Dipodascales</taxon>
        <taxon>Trichomonascaceae</taxon>
        <taxon>Trichomonascus</taxon>
        <taxon>Trichomonascus ciferrii complex</taxon>
    </lineage>
</organism>